<reference evidence="2 3" key="1">
    <citation type="journal article" date="2016" name="Sci. Rep.">
        <title>Metabolic traits of an uncultured archaeal lineage -MSBL1- from brine pools of the Red Sea.</title>
        <authorList>
            <person name="Mwirichia R."/>
            <person name="Alam I."/>
            <person name="Rashid M."/>
            <person name="Vinu M."/>
            <person name="Ba-Alawi W."/>
            <person name="Anthony Kamau A."/>
            <person name="Kamanda Ngugi D."/>
            <person name="Goker M."/>
            <person name="Klenk H.P."/>
            <person name="Bajic V."/>
            <person name="Stingl U."/>
        </authorList>
    </citation>
    <scope>NUCLEOTIDE SEQUENCE [LARGE SCALE GENOMIC DNA]</scope>
    <source>
        <strain evidence="2">SCGC-AAA385D11</strain>
    </source>
</reference>
<evidence type="ECO:0000259" key="1">
    <source>
        <dbReference type="PROSITE" id="PS51186"/>
    </source>
</evidence>
<sequence length="158" mass="18742">MKGRIEQLSEQDRKTIFELINRAAKRYRGAVPEDCWSEPYMPGEELSEEMRKMKFYGLRAQKLLGVVGVQNLSGVTLIRHLYVRPERQGIGTKLLNFALDRAHNEKVLVGTWRDASWAIKFYERNGFLNLGNQSRFLRRYWEIPERQVEESVVLRRRR</sequence>
<dbReference type="AlphaFoldDB" id="A0A133VNH5"/>
<evidence type="ECO:0000313" key="2">
    <source>
        <dbReference type="EMBL" id="KXB07996.1"/>
    </source>
</evidence>
<organism evidence="2 3">
    <name type="scientific">candidate division MSBL1 archaeon SCGC-AAA385D11</name>
    <dbReference type="NCBI Taxonomy" id="1698286"/>
    <lineage>
        <taxon>Archaea</taxon>
        <taxon>Methanobacteriati</taxon>
        <taxon>Methanobacteriota</taxon>
        <taxon>candidate division MSBL1</taxon>
    </lineage>
</organism>
<gene>
    <name evidence="2" type="ORF">AKJ58_01280</name>
</gene>
<dbReference type="Pfam" id="PF13673">
    <property type="entry name" value="Acetyltransf_10"/>
    <property type="match status" value="1"/>
</dbReference>
<accession>A0A133VNH5</accession>
<protein>
    <recommendedName>
        <fullName evidence="1">N-acetyltransferase domain-containing protein</fullName>
    </recommendedName>
</protein>
<dbReference type="GO" id="GO:0016747">
    <property type="term" value="F:acyltransferase activity, transferring groups other than amino-acyl groups"/>
    <property type="evidence" value="ECO:0007669"/>
    <property type="project" value="InterPro"/>
</dbReference>
<dbReference type="InterPro" id="IPR016181">
    <property type="entry name" value="Acyl_CoA_acyltransferase"/>
</dbReference>
<dbReference type="CDD" id="cd04301">
    <property type="entry name" value="NAT_SF"/>
    <property type="match status" value="1"/>
</dbReference>
<keyword evidence="3" id="KW-1185">Reference proteome</keyword>
<dbReference type="PROSITE" id="PS51186">
    <property type="entry name" value="GNAT"/>
    <property type="match status" value="1"/>
</dbReference>
<feature type="domain" description="N-acetyltransferase" evidence="1">
    <location>
        <begin position="3"/>
        <end position="158"/>
    </location>
</feature>
<comment type="caution">
    <text evidence="2">The sequence shown here is derived from an EMBL/GenBank/DDBJ whole genome shotgun (WGS) entry which is preliminary data.</text>
</comment>
<dbReference type="Gene3D" id="3.40.630.30">
    <property type="match status" value="1"/>
</dbReference>
<dbReference type="SUPFAM" id="SSF55729">
    <property type="entry name" value="Acyl-CoA N-acyltransferases (Nat)"/>
    <property type="match status" value="1"/>
</dbReference>
<dbReference type="Proteomes" id="UP000070256">
    <property type="component" value="Unassembled WGS sequence"/>
</dbReference>
<evidence type="ECO:0000313" key="3">
    <source>
        <dbReference type="Proteomes" id="UP000070256"/>
    </source>
</evidence>
<name>A0A133VNH5_9EURY</name>
<proteinExistence type="predicted"/>
<dbReference type="InterPro" id="IPR000182">
    <property type="entry name" value="GNAT_dom"/>
</dbReference>
<dbReference type="EMBL" id="LHYK01000018">
    <property type="protein sequence ID" value="KXB07996.1"/>
    <property type="molecule type" value="Genomic_DNA"/>
</dbReference>